<dbReference type="Pfam" id="PF08245">
    <property type="entry name" value="Mur_ligase_M"/>
    <property type="match status" value="1"/>
</dbReference>
<comment type="pathway">
    <text evidence="1">Cell wall biogenesis; peptidoglycan biosynthesis.</text>
</comment>
<dbReference type="InterPro" id="IPR013564">
    <property type="entry name" value="MurT_C"/>
</dbReference>
<dbReference type="Gene3D" id="3.40.1190.10">
    <property type="entry name" value="Mur-like, catalytic domain"/>
    <property type="match status" value="1"/>
</dbReference>
<dbReference type="GO" id="GO:0140282">
    <property type="term" value="F:carbon-nitrogen ligase activity on lipid II"/>
    <property type="evidence" value="ECO:0007669"/>
    <property type="project" value="UniProtKB-UniRule"/>
</dbReference>
<evidence type="ECO:0000313" key="5">
    <source>
        <dbReference type="Proteomes" id="UP000004508"/>
    </source>
</evidence>
<protein>
    <recommendedName>
        <fullName evidence="1">Lipid II isoglutaminyl synthase (glutamine-hydrolyzing) subunit MurT</fullName>
        <ecNumber evidence="1">6.3.5.13</ecNumber>
    </recommendedName>
</protein>
<gene>
    <name evidence="1" type="primary">murT</name>
    <name evidence="4" type="ORF">Krac_8021</name>
</gene>
<dbReference type="PANTHER" id="PTHR23135:SF7">
    <property type="entry name" value="LIPID II ISOGLUTAMINYL SYNTHASE (GLUTAMINE-HYDROLYZING) SUBUNIT MURT"/>
    <property type="match status" value="1"/>
</dbReference>
<keyword evidence="5" id="KW-1185">Reference proteome</keyword>
<dbReference type="InterPro" id="IPR036565">
    <property type="entry name" value="Mur-like_cat_sf"/>
</dbReference>
<dbReference type="Proteomes" id="UP000004508">
    <property type="component" value="Unassembled WGS sequence"/>
</dbReference>
<reference evidence="4 5" key="1">
    <citation type="journal article" date="2011" name="Stand. Genomic Sci.">
        <title>Non-contiguous finished genome sequence and contextual data of the filamentous soil bacterium Ktedonobacter racemifer type strain (SOSP1-21).</title>
        <authorList>
            <person name="Chang Y.J."/>
            <person name="Land M."/>
            <person name="Hauser L."/>
            <person name="Chertkov O."/>
            <person name="Del Rio T.G."/>
            <person name="Nolan M."/>
            <person name="Copeland A."/>
            <person name="Tice H."/>
            <person name="Cheng J.F."/>
            <person name="Lucas S."/>
            <person name="Han C."/>
            <person name="Goodwin L."/>
            <person name="Pitluck S."/>
            <person name="Ivanova N."/>
            <person name="Ovchinikova G."/>
            <person name="Pati A."/>
            <person name="Chen A."/>
            <person name="Palaniappan K."/>
            <person name="Mavromatis K."/>
            <person name="Liolios K."/>
            <person name="Brettin T."/>
            <person name="Fiebig A."/>
            <person name="Rohde M."/>
            <person name="Abt B."/>
            <person name="Goker M."/>
            <person name="Detter J.C."/>
            <person name="Woyke T."/>
            <person name="Bristow J."/>
            <person name="Eisen J.A."/>
            <person name="Markowitz V."/>
            <person name="Hugenholtz P."/>
            <person name="Kyrpides N.C."/>
            <person name="Klenk H.P."/>
            <person name="Lapidus A."/>
        </authorList>
    </citation>
    <scope>NUCLEOTIDE SEQUENCE [LARGE SCALE GENOMIC DNA]</scope>
    <source>
        <strain evidence="5">DSM 44963</strain>
    </source>
</reference>
<accession>D6TLR0</accession>
<dbReference type="PANTHER" id="PTHR23135">
    <property type="entry name" value="MUR LIGASE FAMILY MEMBER"/>
    <property type="match status" value="1"/>
</dbReference>
<keyword evidence="1" id="KW-0547">Nucleotide-binding</keyword>
<comment type="function">
    <text evidence="1">The lipid II isoglutaminyl synthase complex catalyzes the formation of alpha-D-isoglutamine in the cell wall lipid II stem peptide. The MurT subunit catalyzes the ATP-dependent amidation of D-glutamate residue of lipid II, converting it to an isoglutamine residue.</text>
</comment>
<dbReference type="STRING" id="485913.Krac_8021"/>
<keyword evidence="1" id="KW-0961">Cell wall biogenesis/degradation</keyword>
<evidence type="ECO:0000259" key="2">
    <source>
        <dbReference type="Pfam" id="PF08245"/>
    </source>
</evidence>
<dbReference type="HAMAP" id="MF_02214">
    <property type="entry name" value="Lipid_II_synth_MurT"/>
    <property type="match status" value="1"/>
</dbReference>
<feature type="domain" description="Mur ligase central" evidence="2">
    <location>
        <begin position="123"/>
        <end position="265"/>
    </location>
</feature>
<name>D6TLR0_KTERA</name>
<dbReference type="EC" id="6.3.5.13" evidence="1"/>
<feature type="binding site" evidence="1">
    <location>
        <position position="302"/>
    </location>
    <ligand>
        <name>Zn(2+)</name>
        <dbReference type="ChEBI" id="CHEBI:29105"/>
    </ligand>
</feature>
<dbReference type="GO" id="GO:0008270">
    <property type="term" value="F:zinc ion binding"/>
    <property type="evidence" value="ECO:0007669"/>
    <property type="project" value="UniProtKB-UniRule"/>
</dbReference>
<feature type="binding site" evidence="1">
    <location>
        <position position="283"/>
    </location>
    <ligand>
        <name>Zn(2+)</name>
        <dbReference type="ChEBI" id="CHEBI:29105"/>
    </ligand>
</feature>
<keyword evidence="1" id="KW-0133">Cell shape</keyword>
<evidence type="ECO:0000259" key="3">
    <source>
        <dbReference type="Pfam" id="PF08353"/>
    </source>
</evidence>
<feature type="binding site" evidence="1">
    <location>
        <position position="305"/>
    </location>
    <ligand>
        <name>Zn(2+)</name>
        <dbReference type="ChEBI" id="CHEBI:29105"/>
    </ligand>
</feature>
<feature type="active site" evidence="1">
    <location>
        <position position="436"/>
    </location>
</feature>
<keyword evidence="1" id="KW-0436">Ligase</keyword>
<feature type="binding site" evidence="1">
    <location>
        <position position="280"/>
    </location>
    <ligand>
        <name>Zn(2+)</name>
        <dbReference type="ChEBI" id="CHEBI:29105"/>
    </ligand>
</feature>
<keyword evidence="1" id="KW-0067">ATP-binding</keyword>
<dbReference type="InParanoid" id="D6TLR0"/>
<dbReference type="GO" id="GO:0008360">
    <property type="term" value="P:regulation of cell shape"/>
    <property type="evidence" value="ECO:0007669"/>
    <property type="project" value="UniProtKB-KW"/>
</dbReference>
<comment type="catalytic activity">
    <reaction evidence="1">
        <text>beta-D-GlcNAc-(1-&gt;4)-Mur2Ac(oyl-L-Ala-gamma-D-O-P-Glu-L-Lys-D-Ala-D-Ala)-di-trans,octa-cis-undecaprenyl diphosphate + NH4(+) = beta-D-GlcNAc-(1-&gt;4)-Mur2Ac(oyl-L-Ala-D-isoglutaminyl-L-Lys-D-Ala-D-Ala)-di-trans,octa-cis-undecaprenyl diphosphate + phosphate + H(+)</text>
        <dbReference type="Rhea" id="RHEA:57932"/>
        <dbReference type="ChEBI" id="CHEBI:15378"/>
        <dbReference type="ChEBI" id="CHEBI:28938"/>
        <dbReference type="ChEBI" id="CHEBI:43474"/>
        <dbReference type="ChEBI" id="CHEBI:62233"/>
        <dbReference type="ChEBI" id="CHEBI:143132"/>
    </reaction>
</comment>
<dbReference type="GO" id="GO:0005524">
    <property type="term" value="F:ATP binding"/>
    <property type="evidence" value="ECO:0007669"/>
    <property type="project" value="UniProtKB-UniRule"/>
</dbReference>
<feature type="domain" description="Lipid II isoglutaminyl synthase (glutamine-hydrolyzing) subunit MurT C-terminal" evidence="3">
    <location>
        <begin position="401"/>
        <end position="509"/>
    </location>
</feature>
<keyword evidence="1" id="KW-0573">Peptidoglycan synthesis</keyword>
<sequence>MSLVDVSPGLLYCHQAALLDYSPNIHALNSLMPIRDGGKSIMQIEHELSTKQAPEQDNAAQAPTGLGRARLALAISAGKLASASGRLLRIGGGTSLPGMVARRIDPNVLKEVVGASSAKKIVITGSNGKTTTARMTAALASSNGQRVSQNRTGSNLLQGVTSVAVNFADIFGRLDSDVLLFEIDEGTIPAAVPEIQPDVVIITNLFRDQLDRYGEMYSVANALNKMLENLPETSTILLNGNDPQVANFALNSKARRLYFGLETKEVGTPVPEQSADIIRCIHCDSDLAYEVAYLSHLGLYRCPTCGYTLPQLDFAVTSARLAEDGEGPSQVTMRTPLGELEFAVPLPGIHNVYNAAAAIGAAFATEFAIEKATQAFSTLRPAFGRLEKIQAGDKNIYLSFVKNPTSFNLIMRLIAKHSGKKHMLFSMSHTVVDGQDFAWLWDCDIEEIVPDVLDAICCGNKAEELALRLKYAEFSPSKISVIHEYEGALEAALKNVEPGGSLYILSGYTPTQELRKIMQKHGWVKHYWEE</sequence>
<dbReference type="GO" id="GO:0009252">
    <property type="term" value="P:peptidoglycan biosynthetic process"/>
    <property type="evidence" value="ECO:0007669"/>
    <property type="project" value="UniProtKB-UniRule"/>
</dbReference>
<comment type="caution">
    <text evidence="4">The sequence shown here is derived from an EMBL/GenBank/DDBJ whole genome shotgun (WGS) entry which is preliminary data.</text>
</comment>
<dbReference type="InterPro" id="IPR013221">
    <property type="entry name" value="Mur_ligase_cen"/>
</dbReference>
<evidence type="ECO:0000256" key="1">
    <source>
        <dbReference type="HAMAP-Rule" id="MF_02214"/>
    </source>
</evidence>
<keyword evidence="1" id="KW-0862">Zinc</keyword>
<comment type="similarity">
    <text evidence="1">Belongs to the MurCDEF family. MurT subfamily.</text>
</comment>
<dbReference type="AlphaFoldDB" id="D6TLR0"/>
<keyword evidence="1" id="KW-0479">Metal-binding</keyword>
<dbReference type="Pfam" id="PF08353">
    <property type="entry name" value="MurT_C"/>
    <property type="match status" value="1"/>
</dbReference>
<comment type="catalytic activity">
    <reaction evidence="1">
        <text>beta-D-GlcNAc-(1-&gt;4)-Mur2Ac(oyl-L-Ala-gamma-D-Glu-L-Lys-D-Ala-D-Ala)-di-trans,octa-cis-undecaprenyl diphosphate + ATP = beta-D-GlcNAc-(1-&gt;4)-Mur2Ac(oyl-L-Ala-gamma-D-O-P-Glu-L-Lys-D-Ala-D-Ala)-di-trans,octa-cis-undecaprenyl diphosphate + ADP</text>
        <dbReference type="Rhea" id="RHEA:59488"/>
        <dbReference type="ChEBI" id="CHEBI:30616"/>
        <dbReference type="ChEBI" id="CHEBI:60033"/>
        <dbReference type="ChEBI" id="CHEBI:143132"/>
        <dbReference type="ChEBI" id="CHEBI:456216"/>
    </reaction>
</comment>
<organism evidence="4 5">
    <name type="scientific">Ktedonobacter racemifer DSM 44963</name>
    <dbReference type="NCBI Taxonomy" id="485913"/>
    <lineage>
        <taxon>Bacteria</taxon>
        <taxon>Bacillati</taxon>
        <taxon>Chloroflexota</taxon>
        <taxon>Ktedonobacteria</taxon>
        <taxon>Ktedonobacterales</taxon>
        <taxon>Ktedonobacteraceae</taxon>
        <taxon>Ktedonobacter</taxon>
    </lineage>
</organism>
<dbReference type="eggNOG" id="COG0773">
    <property type="taxonomic scope" value="Bacteria"/>
</dbReference>
<dbReference type="GO" id="GO:0016881">
    <property type="term" value="F:acid-amino acid ligase activity"/>
    <property type="evidence" value="ECO:0007669"/>
    <property type="project" value="InterPro"/>
</dbReference>
<proteinExistence type="inferred from homology"/>
<dbReference type="GO" id="GO:0071555">
    <property type="term" value="P:cell wall organization"/>
    <property type="evidence" value="ECO:0007669"/>
    <property type="project" value="UniProtKB-KW"/>
</dbReference>
<dbReference type="OrthoDB" id="9803907at2"/>
<dbReference type="SUPFAM" id="SSF53623">
    <property type="entry name" value="MurD-like peptide ligases, catalytic domain"/>
    <property type="match status" value="1"/>
</dbReference>
<comment type="catalytic activity">
    <reaction evidence="1">
        <text>beta-D-GlcNAc-(1-&gt;4)-Mur2Ac(oyl-L-Ala-gamma-D-Glu-L-Lys-D-Ala-D-Ala)-di-trans,octa-cis-undecaprenyl diphosphate + L-glutamine + ATP + H2O = beta-D-GlcNAc-(1-&gt;4)-Mur2Ac(oyl-L-Ala-D-isoglutaminyl-L-Lys-D-Ala-D-Ala)-di-trans,octa-cis-undecaprenyl diphosphate + L-glutamate + ADP + phosphate + H(+)</text>
        <dbReference type="Rhea" id="RHEA:57928"/>
        <dbReference type="ChEBI" id="CHEBI:15377"/>
        <dbReference type="ChEBI" id="CHEBI:15378"/>
        <dbReference type="ChEBI" id="CHEBI:29985"/>
        <dbReference type="ChEBI" id="CHEBI:30616"/>
        <dbReference type="ChEBI" id="CHEBI:43474"/>
        <dbReference type="ChEBI" id="CHEBI:58359"/>
        <dbReference type="ChEBI" id="CHEBI:60033"/>
        <dbReference type="ChEBI" id="CHEBI:62233"/>
        <dbReference type="ChEBI" id="CHEBI:456216"/>
        <dbReference type="EC" id="6.3.5.13"/>
    </reaction>
</comment>
<dbReference type="UniPathway" id="UPA00219"/>
<dbReference type="InterPro" id="IPR043703">
    <property type="entry name" value="Lipid_II_synth_MurT"/>
</dbReference>
<dbReference type="EMBL" id="ADVG01000002">
    <property type="protein sequence ID" value="EFH86710.1"/>
    <property type="molecule type" value="Genomic_DNA"/>
</dbReference>
<evidence type="ECO:0000313" key="4">
    <source>
        <dbReference type="EMBL" id="EFH86710.1"/>
    </source>
</evidence>
<comment type="subunit">
    <text evidence="1">Forms a heterodimer with GatD.</text>
</comment>